<gene>
    <name evidence="3" type="ORF">LAZ67_8000572</name>
</gene>
<feature type="compositionally biased region" description="Polar residues" evidence="1">
    <location>
        <begin position="451"/>
        <end position="462"/>
    </location>
</feature>
<dbReference type="EMBL" id="CP092870">
    <property type="protein sequence ID" value="UYV70777.1"/>
    <property type="molecule type" value="Genomic_DNA"/>
</dbReference>
<evidence type="ECO:0000313" key="3">
    <source>
        <dbReference type="EMBL" id="UYV70777.1"/>
    </source>
</evidence>
<dbReference type="InterPro" id="IPR029526">
    <property type="entry name" value="PGBD"/>
</dbReference>
<feature type="domain" description="PiggyBac transposable element-derived protein" evidence="2">
    <location>
        <begin position="367"/>
        <end position="411"/>
    </location>
</feature>
<accession>A0ABY6KR46</accession>
<sequence>MAENPNNRLQKFNGSKSAIRPESWIKLYDFENNSLKEDEKIKNLMYYLTDSALEWYADEIISNPAIKRWEVVKEKLIQRFGSYNANPIVSASHRRLKREESIENYFQDKIRLLNQTHLTKEEKINLLTDGLPNDWKDLIVAAQPTDTTKWFHIAASIEQNRASIQFKPKNKIHLATKNNDNRKNVCPFWCPICSKKGIKIKHWVTDCEEYDPNYKKDRPNQNTSVKQVCGAPELLNVSEFPNDWKDLIVAAQPTDTTKWFHIAASIEQNRASIQFKPKNKIHLATKNNDNRKNVCPFWCPICSKKGIKIKHWVTDCEEYDPNYKKDRPNQNTSVKQVCGAPELLNLCKPLQRKLQRKGDQQKDEAKKEFVTNCKTMYRPGEYLTVDEKNIPFKGRCSFKQYLTNKPSRVKVIQTKLVAEIKSGRQTSDELVEAHAQVHDLKLQLAELKAKSTSPTAGQQKETSAAAPLGIQHQIGRDKKCNWGPPQI</sequence>
<keyword evidence="4" id="KW-1185">Reference proteome</keyword>
<reference evidence="3 4" key="1">
    <citation type="submission" date="2022-01" db="EMBL/GenBank/DDBJ databases">
        <title>A chromosomal length assembly of Cordylochernes scorpioides.</title>
        <authorList>
            <person name="Zeh D."/>
            <person name="Zeh J."/>
        </authorList>
    </citation>
    <scope>NUCLEOTIDE SEQUENCE [LARGE SCALE GENOMIC DNA]</scope>
    <source>
        <strain evidence="3">IN4F17</strain>
        <tissue evidence="3">Whole Body</tissue>
    </source>
</reference>
<protein>
    <recommendedName>
        <fullName evidence="2">PiggyBac transposable element-derived protein domain-containing protein</fullName>
    </recommendedName>
</protein>
<feature type="region of interest" description="Disordered" evidence="1">
    <location>
        <begin position="451"/>
        <end position="487"/>
    </location>
</feature>
<evidence type="ECO:0000259" key="2">
    <source>
        <dbReference type="Pfam" id="PF13843"/>
    </source>
</evidence>
<proteinExistence type="predicted"/>
<evidence type="ECO:0000313" key="4">
    <source>
        <dbReference type="Proteomes" id="UP001235939"/>
    </source>
</evidence>
<evidence type="ECO:0000256" key="1">
    <source>
        <dbReference type="SAM" id="MobiDB-lite"/>
    </source>
</evidence>
<name>A0ABY6KR46_9ARAC</name>
<organism evidence="3 4">
    <name type="scientific">Cordylochernes scorpioides</name>
    <dbReference type="NCBI Taxonomy" id="51811"/>
    <lineage>
        <taxon>Eukaryota</taxon>
        <taxon>Metazoa</taxon>
        <taxon>Ecdysozoa</taxon>
        <taxon>Arthropoda</taxon>
        <taxon>Chelicerata</taxon>
        <taxon>Arachnida</taxon>
        <taxon>Pseudoscorpiones</taxon>
        <taxon>Cheliferoidea</taxon>
        <taxon>Chernetidae</taxon>
        <taxon>Cordylochernes</taxon>
    </lineage>
</organism>
<dbReference type="Pfam" id="PF13843">
    <property type="entry name" value="DDE_Tnp_1_7"/>
    <property type="match status" value="1"/>
</dbReference>
<dbReference type="Proteomes" id="UP001235939">
    <property type="component" value="Chromosome 08"/>
</dbReference>